<keyword evidence="7" id="KW-1185">Reference proteome</keyword>
<evidence type="ECO:0000256" key="3">
    <source>
        <dbReference type="ARBA" id="ARBA00022801"/>
    </source>
</evidence>
<evidence type="ECO:0000313" key="6">
    <source>
        <dbReference type="EMBL" id="MCR9013819.1"/>
    </source>
</evidence>
<dbReference type="GO" id="GO:0016787">
    <property type="term" value="F:hydrolase activity"/>
    <property type="evidence" value="ECO:0007669"/>
    <property type="project" value="UniProtKB-KW"/>
</dbReference>
<dbReference type="InterPro" id="IPR035437">
    <property type="entry name" value="SNase_OB-fold_sf"/>
</dbReference>
<dbReference type="GO" id="GO:0004519">
    <property type="term" value="F:endonuclease activity"/>
    <property type="evidence" value="ECO:0007669"/>
    <property type="project" value="UniProtKB-KW"/>
</dbReference>
<accession>A0A9X2SXM5</accession>
<feature type="chain" id="PRO_5040990842" evidence="4">
    <location>
        <begin position="24"/>
        <end position="159"/>
    </location>
</feature>
<proteinExistence type="predicted"/>
<dbReference type="PANTHER" id="PTHR12302:SF3">
    <property type="entry name" value="SERINE_THREONINE-PROTEIN KINASE 31"/>
    <property type="match status" value="1"/>
</dbReference>
<evidence type="ECO:0000313" key="7">
    <source>
        <dbReference type="Proteomes" id="UP001142175"/>
    </source>
</evidence>
<dbReference type="RefSeq" id="WP_258421711.1">
    <property type="nucleotide sequence ID" value="NZ_JANSUY010000001.1"/>
</dbReference>
<feature type="domain" description="TNase-like" evidence="5">
    <location>
        <begin position="32"/>
        <end position="159"/>
    </location>
</feature>
<keyword evidence="3" id="KW-0378">Hydrolase</keyword>
<protein>
    <submittedName>
        <fullName evidence="6">Thermonuclease family protein</fullName>
    </submittedName>
</protein>
<dbReference type="AlphaFoldDB" id="A0A9X2SXM5"/>
<reference evidence="6" key="1">
    <citation type="submission" date="2022-08" db="EMBL/GenBank/DDBJ databases">
        <authorList>
            <person name="Zhang D."/>
        </authorList>
    </citation>
    <scope>NUCLEOTIDE SEQUENCE</scope>
    <source>
        <strain evidence="6">XJ19-11</strain>
    </source>
</reference>
<evidence type="ECO:0000259" key="5">
    <source>
        <dbReference type="PROSITE" id="PS50830"/>
    </source>
</evidence>
<keyword evidence="2" id="KW-0255">Endonuclease</keyword>
<dbReference type="Pfam" id="PF00565">
    <property type="entry name" value="SNase"/>
    <property type="match status" value="1"/>
</dbReference>
<comment type="caution">
    <text evidence="6">The sequence shown here is derived from an EMBL/GenBank/DDBJ whole genome shotgun (WGS) entry which is preliminary data.</text>
</comment>
<dbReference type="Gene3D" id="2.40.50.90">
    <property type="match status" value="1"/>
</dbReference>
<gene>
    <name evidence="6" type="ORF">NU887_02165</name>
</gene>
<keyword evidence="1" id="KW-0540">Nuclease</keyword>
<dbReference type="PROSITE" id="PS50830">
    <property type="entry name" value="TNASE_3"/>
    <property type="match status" value="1"/>
</dbReference>
<dbReference type="SMART" id="SM00318">
    <property type="entry name" value="SNc"/>
    <property type="match status" value="1"/>
</dbReference>
<dbReference type="EMBL" id="JANSUY010000001">
    <property type="protein sequence ID" value="MCR9013819.1"/>
    <property type="molecule type" value="Genomic_DNA"/>
</dbReference>
<sequence>MLKTQHYHLLVFFLFFSIIPSPAQTDSKWYPVSKIVDGDTFWIINANGQEEKIRLIGVDAPESRKSGKKEIGYYGKESKAYLTQILTGNKVRLEYDVSKYDRYKRTLAYVYLENGTFLNAFLIKNGYASVMTVPPNVKYADLFVKLQKEAREKKKGLWK</sequence>
<dbReference type="SUPFAM" id="SSF50199">
    <property type="entry name" value="Staphylococcal nuclease"/>
    <property type="match status" value="1"/>
</dbReference>
<evidence type="ECO:0000256" key="2">
    <source>
        <dbReference type="ARBA" id="ARBA00022759"/>
    </source>
</evidence>
<organism evidence="6 7">
    <name type="scientific">Aquiflexum gelatinilyticum</name>
    <dbReference type="NCBI Taxonomy" id="2961943"/>
    <lineage>
        <taxon>Bacteria</taxon>
        <taxon>Pseudomonadati</taxon>
        <taxon>Bacteroidota</taxon>
        <taxon>Cytophagia</taxon>
        <taxon>Cytophagales</taxon>
        <taxon>Cyclobacteriaceae</taxon>
        <taxon>Aquiflexum</taxon>
    </lineage>
</organism>
<dbReference type="Proteomes" id="UP001142175">
    <property type="component" value="Unassembled WGS sequence"/>
</dbReference>
<feature type="signal peptide" evidence="4">
    <location>
        <begin position="1"/>
        <end position="23"/>
    </location>
</feature>
<dbReference type="InterPro" id="IPR016071">
    <property type="entry name" value="Staphylococal_nuclease_OB-fold"/>
</dbReference>
<dbReference type="PANTHER" id="PTHR12302">
    <property type="entry name" value="EBNA2 BINDING PROTEIN P100"/>
    <property type="match status" value="1"/>
</dbReference>
<evidence type="ECO:0000256" key="4">
    <source>
        <dbReference type="SAM" id="SignalP"/>
    </source>
</evidence>
<name>A0A9X2SXM5_9BACT</name>
<keyword evidence="4" id="KW-0732">Signal</keyword>
<evidence type="ECO:0000256" key="1">
    <source>
        <dbReference type="ARBA" id="ARBA00022722"/>
    </source>
</evidence>